<comment type="caution">
    <text evidence="14">The sequence shown here is derived from an EMBL/GenBank/DDBJ whole genome shotgun (WGS) entry which is preliminary data.</text>
</comment>
<evidence type="ECO:0000256" key="4">
    <source>
        <dbReference type="ARBA" id="ARBA00022793"/>
    </source>
</evidence>
<comment type="cofactor">
    <cofactor evidence="12">
        <name>pyruvate</name>
        <dbReference type="ChEBI" id="CHEBI:15361"/>
    </cofactor>
    <text evidence="12">Binds 1 pyruvoyl group covalently per subunit.</text>
</comment>
<dbReference type="InterPro" id="IPR033661">
    <property type="entry name" value="PSD_type1_euk"/>
</dbReference>
<keyword evidence="12" id="KW-0865">Zymogen</keyword>
<keyword evidence="5 12" id="KW-1133">Transmembrane helix</keyword>
<dbReference type="EC" id="4.1.1.65" evidence="12"/>
<evidence type="ECO:0000256" key="7">
    <source>
        <dbReference type="ARBA" id="ARBA00023136"/>
    </source>
</evidence>
<evidence type="ECO:0000256" key="8">
    <source>
        <dbReference type="ARBA" id="ARBA00023209"/>
    </source>
</evidence>
<comment type="pathway">
    <text evidence="1">Lipid metabolism.</text>
</comment>
<feature type="topological domain" description="Mitochondrial matrix" evidence="12">
    <location>
        <begin position="1"/>
        <end position="101"/>
    </location>
</feature>
<feature type="active site" description="Charge relay system; for autoendoproteolytic cleavage activity" evidence="12">
    <location>
        <position position="403"/>
    </location>
</feature>
<keyword evidence="3 12" id="KW-0812">Transmembrane</keyword>
<dbReference type="GO" id="GO:0016540">
    <property type="term" value="P:protein autoprocessing"/>
    <property type="evidence" value="ECO:0007669"/>
    <property type="project" value="UniProtKB-UniRule"/>
</dbReference>
<evidence type="ECO:0000313" key="15">
    <source>
        <dbReference type="Proteomes" id="UP000289152"/>
    </source>
</evidence>
<feature type="topological domain" description="Mitochondrial intermembrane" evidence="12">
    <location>
        <begin position="121"/>
        <end position="552"/>
    </location>
</feature>
<evidence type="ECO:0000313" key="14">
    <source>
        <dbReference type="EMBL" id="RXK42424.1"/>
    </source>
</evidence>
<evidence type="ECO:0000256" key="11">
    <source>
        <dbReference type="ARBA" id="ARBA00023317"/>
    </source>
</evidence>
<keyword evidence="12" id="KW-0496">Mitochondrion</keyword>
<comment type="subcellular location">
    <molecule>Phosphatidylserine decarboxylase 1 beta chain</molecule>
    <subcellularLocation>
        <location evidence="12">Mitochondrion inner membrane</location>
        <topology evidence="12">Single-pass membrane protein</topology>
        <orientation evidence="12">Intermembrane side</orientation>
    </subcellularLocation>
</comment>
<sequence length="552" mass="60976">MKSQVYIRKLYPINSRQSILNIHPHIQSVPCNSPIPRYFIRHNSSFPPTDIRSFPKRDKAPAPNAKTADKSTAHQENKREKKTFRQQISAAWATPTKWYPIPVALGAVVLLAVQWRKRVRGELEVESQREGAVVRSKRKVDGPWQVRVLGALPLRSLSQLWGYLNSLVLPVWFRPTGFKIYAWIFGCNLEECVPEDLTQYASLGEFFYRELKAGVRPIADAPMVSPADGRVLHFGQILDNQVEQVKGLTYSLDALLGSKSSAHGPSTSLPPSSSSSEVVDHTHFAEINDISYSLSDLLGTSSSSSPSSSSSSSNGLQYQDENQNQIQVPDPSLPSGPGGESDASHYQPGGDLSHDTSVAVSLGSSALSNLTTSNSHSLPSLNPDNSLYFLVIYLAPGDYHRFHSPVPWVVERRRHFTGDLFSVSPYIANRLKDLFVLNERVALLGRWKYGFFSMVPVGATNVGSIRINFDETLRTNTRRRSHPVHTFTEAVYGNASKVLGGQPLLAGEEMGGFKLGSTIVLVFEAPKDWEFTVRPGDKVKVGQALGTFDGEK</sequence>
<feature type="chain" id="PRO_5023403673" description="Phosphatidylserine decarboxylase 1 beta chain" evidence="12">
    <location>
        <begin position="1"/>
        <end position="516"/>
    </location>
</feature>
<feature type="modified residue" description="Pyruvic acid (Ser); by autocatalysis" evidence="12">
    <location>
        <position position="517"/>
    </location>
</feature>
<evidence type="ECO:0000256" key="12">
    <source>
        <dbReference type="HAMAP-Rule" id="MF_03208"/>
    </source>
</evidence>
<dbReference type="GO" id="GO:0006646">
    <property type="term" value="P:phosphatidylethanolamine biosynthetic process"/>
    <property type="evidence" value="ECO:0007669"/>
    <property type="project" value="UniProtKB-UniRule"/>
</dbReference>
<keyword evidence="9 12" id="KW-0456">Lyase</keyword>
<proteinExistence type="inferred from homology"/>
<comment type="subunit">
    <text evidence="12">Heterodimer of a large membrane-associated beta subunit and a small pyruvoyl-containing alpha subunit.</text>
</comment>
<dbReference type="PANTHER" id="PTHR10067">
    <property type="entry name" value="PHOSPHATIDYLSERINE DECARBOXYLASE"/>
    <property type="match status" value="1"/>
</dbReference>
<dbReference type="InParanoid" id="A0A4Q1BW79"/>
<comment type="subcellular location">
    <molecule>Phosphatidylserine decarboxylase 1 alpha chain</molecule>
    <subcellularLocation>
        <location evidence="12">Mitochondrion inner membrane</location>
        <topology evidence="12">Peripheral membrane protein</topology>
        <orientation evidence="12">Intermembrane side</orientation>
    </subcellularLocation>
    <text evidence="12">Anchored to the mitochondrial inner membrane through its interaction with the integral membrane beta chain.</text>
</comment>
<feature type="compositionally biased region" description="Basic and acidic residues" evidence="13">
    <location>
        <begin position="67"/>
        <end position="79"/>
    </location>
</feature>
<keyword evidence="8 12" id="KW-0594">Phospholipid biosynthesis</keyword>
<feature type="chain" id="PRO_5023403672" description="Phosphatidylserine decarboxylase 1 alpha chain" evidence="12">
    <location>
        <begin position="517"/>
        <end position="552"/>
    </location>
</feature>
<dbReference type="InterPro" id="IPR003817">
    <property type="entry name" value="PS_Dcarbxylase"/>
</dbReference>
<keyword evidence="12" id="KW-0999">Mitochondrion inner membrane</keyword>
<dbReference type="STRING" id="5217.A0A4Q1BW79"/>
<keyword evidence="15" id="KW-1185">Reference proteome</keyword>
<feature type="active site" description="Charge relay system; for autoendoproteolytic cleavage activity" evidence="12">
    <location>
        <position position="517"/>
    </location>
</feature>
<dbReference type="GO" id="GO:0005743">
    <property type="term" value="C:mitochondrial inner membrane"/>
    <property type="evidence" value="ECO:0007669"/>
    <property type="project" value="UniProtKB-SubCell"/>
</dbReference>
<keyword evidence="7 12" id="KW-0472">Membrane</keyword>
<evidence type="ECO:0000256" key="10">
    <source>
        <dbReference type="ARBA" id="ARBA00023264"/>
    </source>
</evidence>
<accession>A0A4Q1BW79</accession>
<keyword evidence="6 12" id="KW-0443">Lipid metabolism</keyword>
<evidence type="ECO:0000256" key="6">
    <source>
        <dbReference type="ARBA" id="ARBA00023098"/>
    </source>
</evidence>
<evidence type="ECO:0000256" key="1">
    <source>
        <dbReference type="ARBA" id="ARBA00005189"/>
    </source>
</evidence>
<dbReference type="GO" id="GO:0004609">
    <property type="term" value="F:phosphatidylserine decarboxylase activity"/>
    <property type="evidence" value="ECO:0007669"/>
    <property type="project" value="UniProtKB-UniRule"/>
</dbReference>
<comment type="catalytic activity">
    <reaction evidence="12">
        <text>a 1,2-diacyl-sn-glycero-3-phospho-L-serine + H(+) = a 1,2-diacyl-sn-glycero-3-phosphoethanolamine + CO2</text>
        <dbReference type="Rhea" id="RHEA:20828"/>
        <dbReference type="ChEBI" id="CHEBI:15378"/>
        <dbReference type="ChEBI" id="CHEBI:16526"/>
        <dbReference type="ChEBI" id="CHEBI:57262"/>
        <dbReference type="ChEBI" id="CHEBI:64612"/>
        <dbReference type="EC" id="4.1.1.65"/>
    </reaction>
</comment>
<dbReference type="FunCoup" id="A0A4Q1BW79">
    <property type="interactions" value="249"/>
</dbReference>
<name>A0A4Q1BW79_TREME</name>
<keyword evidence="2 12" id="KW-0444">Lipid biosynthesis</keyword>
<dbReference type="HAMAP" id="MF_03208">
    <property type="entry name" value="PS_decarb_PSD_B_type1_euk"/>
    <property type="match status" value="1"/>
</dbReference>
<evidence type="ECO:0000256" key="5">
    <source>
        <dbReference type="ARBA" id="ARBA00022989"/>
    </source>
</evidence>
<comment type="similarity">
    <text evidence="12">Belongs to the phosphatidylserine decarboxylase family. PSD-B subfamily. Eukaryotic type I sub-subfamily.</text>
</comment>
<keyword evidence="4 12" id="KW-0210">Decarboxylase</keyword>
<feature type="active site" description="Charge relay system; for autoendoproteolytic cleavage activity" evidence="12">
    <location>
        <position position="228"/>
    </location>
</feature>
<dbReference type="OrthoDB" id="4330at2759"/>
<dbReference type="VEuPathDB" id="FungiDB:TREMEDRAFT_44677"/>
<dbReference type="InterPro" id="IPR033177">
    <property type="entry name" value="PSD-B"/>
</dbReference>
<comment type="PTM">
    <text evidence="12">Is synthesized initially as an inactive proenzyme. Formation of the active enzyme involves a self-maturation process in which the active site pyruvoyl group is generated from an internal serine residue via an autocatalytic post-translational modification. Two non-identical subunits are generated from the proenzyme in this reaction, and the pyruvate is formed at the N-terminus of the alpha chain, which is derived from the carboxyl end of the proenzyme. The autoendoproteolytic cleavage occurs by a canonical serine protease mechanism, in which the side chain hydroxyl group of the serine supplies its oxygen atom to form the C-terminus of the beta chain, while the remainder of the serine residue undergoes an oxidative deamination to produce ammonia and the pyruvoyl prosthetic group on the alpha chain. During this reaction, the Ser that is part of the protease active site of the proenzyme becomes the pyruvoyl prosthetic group, which constitutes an essential element of the active site of the mature decarboxylase.</text>
</comment>
<gene>
    <name evidence="12" type="primary">PSD1</name>
    <name evidence="14" type="ORF">M231_00414</name>
</gene>
<feature type="site" description="Cleavage (non-hydrolytic); by autocatalysis" evidence="12">
    <location>
        <begin position="516"/>
        <end position="517"/>
    </location>
</feature>
<evidence type="ECO:0000256" key="13">
    <source>
        <dbReference type="SAM" id="MobiDB-lite"/>
    </source>
</evidence>
<keyword evidence="10 12" id="KW-1208">Phospholipid metabolism</keyword>
<dbReference type="EMBL" id="SDIL01000002">
    <property type="protein sequence ID" value="RXK42424.1"/>
    <property type="molecule type" value="Genomic_DNA"/>
</dbReference>
<dbReference type="Pfam" id="PF02666">
    <property type="entry name" value="PS_Dcarbxylase"/>
    <property type="match status" value="2"/>
</dbReference>
<dbReference type="Proteomes" id="UP000289152">
    <property type="component" value="Unassembled WGS sequence"/>
</dbReference>
<keyword evidence="11 12" id="KW-0670">Pyruvate</keyword>
<comment type="function">
    <text evidence="12">Catalyzes the formation of phosphatidylethanolamine (PtdEtn) from phosphatidylserine (PtdSer). Plays a central role in phospholipid metabolism and in the interorganelle trafficking of phosphatidylserine.</text>
</comment>
<feature type="region of interest" description="Disordered" evidence="13">
    <location>
        <begin position="326"/>
        <end position="354"/>
    </location>
</feature>
<evidence type="ECO:0000256" key="9">
    <source>
        <dbReference type="ARBA" id="ARBA00023239"/>
    </source>
</evidence>
<dbReference type="AlphaFoldDB" id="A0A4Q1BW79"/>
<feature type="region of interest" description="Disordered" evidence="13">
    <location>
        <begin position="49"/>
        <end position="82"/>
    </location>
</feature>
<reference evidence="14 15" key="1">
    <citation type="submission" date="2016-06" db="EMBL/GenBank/DDBJ databases">
        <title>Evolution of pathogenesis and genome organization in the Tremellales.</title>
        <authorList>
            <person name="Cuomo C."/>
            <person name="Litvintseva A."/>
            <person name="Heitman J."/>
            <person name="Chen Y."/>
            <person name="Sun S."/>
            <person name="Springer D."/>
            <person name="Dromer F."/>
            <person name="Young S."/>
            <person name="Zeng Q."/>
            <person name="Chapman S."/>
            <person name="Gujja S."/>
            <person name="Saif S."/>
            <person name="Birren B."/>
        </authorList>
    </citation>
    <scope>NUCLEOTIDE SEQUENCE [LARGE SCALE GENOMIC DNA]</scope>
    <source>
        <strain evidence="14 15">ATCC 28783</strain>
    </source>
</reference>
<dbReference type="UniPathway" id="UPA00558">
    <property type="reaction ID" value="UER00616"/>
</dbReference>
<comment type="pathway">
    <text evidence="12">Phospholipid metabolism; phosphatidylethanolamine biosynthesis; phosphatidylethanolamine from CDP-diacylglycerol: step 2/2.</text>
</comment>
<dbReference type="PANTHER" id="PTHR10067:SF6">
    <property type="entry name" value="PHOSPHATIDYLSERINE DECARBOXYLASE PROENZYME, MITOCHONDRIAL"/>
    <property type="match status" value="1"/>
</dbReference>
<evidence type="ECO:0000256" key="2">
    <source>
        <dbReference type="ARBA" id="ARBA00022516"/>
    </source>
</evidence>
<protein>
    <recommendedName>
        <fullName evidence="12">Phosphatidylserine decarboxylase proenzyme 1, mitochondrial</fullName>
        <ecNumber evidence="12">4.1.1.65</ecNumber>
    </recommendedName>
    <component>
        <recommendedName>
            <fullName evidence="12">Phosphatidylserine decarboxylase 1 beta chain</fullName>
        </recommendedName>
    </component>
    <component>
        <recommendedName>
            <fullName evidence="12">Phosphatidylserine decarboxylase 1 alpha chain</fullName>
        </recommendedName>
    </component>
</protein>
<evidence type="ECO:0000256" key="3">
    <source>
        <dbReference type="ARBA" id="ARBA00022692"/>
    </source>
</evidence>
<organism evidence="14 15">
    <name type="scientific">Tremella mesenterica</name>
    <name type="common">Jelly fungus</name>
    <dbReference type="NCBI Taxonomy" id="5217"/>
    <lineage>
        <taxon>Eukaryota</taxon>
        <taxon>Fungi</taxon>
        <taxon>Dikarya</taxon>
        <taxon>Basidiomycota</taxon>
        <taxon>Agaricomycotina</taxon>
        <taxon>Tremellomycetes</taxon>
        <taxon>Tremellales</taxon>
        <taxon>Tremellaceae</taxon>
        <taxon>Tremella</taxon>
    </lineage>
</organism>
<feature type="active site" description="Schiff-base intermediate with substrate; via pyruvic acid; for decarboxylase activity" evidence="12">
    <location>
        <position position="517"/>
    </location>
</feature>
<dbReference type="NCBIfam" id="TIGR00163">
    <property type="entry name" value="PS_decarb"/>
    <property type="match status" value="1"/>
</dbReference>